<feature type="transmembrane region" description="Helical" evidence="1">
    <location>
        <begin position="274"/>
        <end position="294"/>
    </location>
</feature>
<dbReference type="PANTHER" id="PTHR39177">
    <property type="entry name" value="ABC TRANSPORTER PERMEASE YTRC-RELATED"/>
    <property type="match status" value="1"/>
</dbReference>
<dbReference type="STRING" id="1616788.AR543_07250"/>
<reference evidence="3" key="1">
    <citation type="submission" date="2015-10" db="EMBL/GenBank/DDBJ databases">
        <title>Genome of Paenibacillus bovis sp. nov.</title>
        <authorList>
            <person name="Wu Z."/>
            <person name="Gao C."/>
            <person name="Liu Z."/>
            <person name="Zheng H."/>
        </authorList>
    </citation>
    <scope>NUCLEOTIDE SEQUENCE [LARGE SCALE GENOMIC DNA]</scope>
    <source>
        <strain evidence="3">BD3526</strain>
    </source>
</reference>
<dbReference type="KEGG" id="pbv:AR543_07250"/>
<organism evidence="2 3">
    <name type="scientific">Paenibacillus bovis</name>
    <dbReference type="NCBI Taxonomy" id="1616788"/>
    <lineage>
        <taxon>Bacteria</taxon>
        <taxon>Bacillati</taxon>
        <taxon>Bacillota</taxon>
        <taxon>Bacilli</taxon>
        <taxon>Bacillales</taxon>
        <taxon>Paenibacillaceae</taxon>
        <taxon>Paenibacillus</taxon>
    </lineage>
</organism>
<feature type="transmembrane region" description="Helical" evidence="1">
    <location>
        <begin position="300"/>
        <end position="318"/>
    </location>
</feature>
<evidence type="ECO:0008006" key="4">
    <source>
        <dbReference type="Google" id="ProtNLM"/>
    </source>
</evidence>
<dbReference type="OrthoDB" id="1706490at2"/>
<keyword evidence="3" id="KW-1185">Reference proteome</keyword>
<dbReference type="InterPro" id="IPR053046">
    <property type="entry name" value="ABC-5_transporter"/>
</dbReference>
<sequence length="673" mass="78019">MTFNHYFFNRGLWMHAWRQSGWIGIIYLLAMIFSGPMLLLSTNSTYEYRRDARVLDYMFQEDGEIAILFTFSMSILIAIFLMRYIQSKRAVEMFHSLPVRREHLLTVPLVAGLAMLIVPIWIAALISGSMAGNLDYVVFTGDQVIDWAVSLTVISLFFFTFTMFVGMCIGQSILQIIVTFILLLLPSGLSFLYSKYFERYLYGYWKDDAFNTYMTSWSPLERVMSVSIEGFSQLEGWIYLGISVLLIALSYLLYKLRPTEKATQSIVFRYFNPLFRLGIMLCSALTVGIYFVIFFEKWDIAGYIVGGLLGYLAAEMILRKTWYIFENRLWTRLLIYGFITLLLLYIPVSPLNGYEKRVPAPNEVEFVYAGGSISNVLPVYNENGKTYKELNQDMLASNPDYIRSIINLHSQIAVNKPESGGKHDNDYYKNNEMIEIGYILKNGNTLFRSYAVPRTSEYNPYLQAVYQSKDYKISFYNLKGLEKSNTEFKITNPDKQKRTVTVTDSTEIEQLKRLIIQEKLAVKNPNNNPIRGNTLVIQTYIMPLSNYGNSYHYNWNPAFKPTEKWLKQKGYWDLLVTKVEDLSAVVIVPYNDDEREQMINGYAGLFKKYRGTPKQVIINDKDQIDKLLNQSETEGRMEKQSYLLKLRFKDGTGAYRVLHKDSITPDLYKILPK</sequence>
<gene>
    <name evidence="2" type="ORF">AR543_07250</name>
</gene>
<feature type="transmembrane region" description="Helical" evidence="1">
    <location>
        <begin position="236"/>
        <end position="254"/>
    </location>
</feature>
<keyword evidence="1" id="KW-0812">Transmembrane</keyword>
<dbReference type="Proteomes" id="UP000078148">
    <property type="component" value="Chromosome"/>
</dbReference>
<evidence type="ECO:0000313" key="3">
    <source>
        <dbReference type="Proteomes" id="UP000078148"/>
    </source>
</evidence>
<feature type="transmembrane region" description="Helical" evidence="1">
    <location>
        <begin position="173"/>
        <end position="193"/>
    </location>
</feature>
<reference evidence="2 3" key="2">
    <citation type="journal article" date="2016" name="Int. J. Syst. Evol. Microbiol.">
        <title>Paenibacillus bovis sp. nov., isolated from raw yak (Bos grunniens) milk.</title>
        <authorList>
            <person name="Gao C."/>
            <person name="Han J."/>
            <person name="Liu Z."/>
            <person name="Xu X."/>
            <person name="Hang F."/>
            <person name="Wu Z."/>
        </authorList>
    </citation>
    <scope>NUCLEOTIDE SEQUENCE [LARGE SCALE GENOMIC DNA]</scope>
    <source>
        <strain evidence="2 3">BD3526</strain>
    </source>
</reference>
<keyword evidence="1" id="KW-0472">Membrane</keyword>
<keyword evidence="1" id="KW-1133">Transmembrane helix</keyword>
<feature type="transmembrane region" description="Helical" evidence="1">
    <location>
        <begin position="65"/>
        <end position="85"/>
    </location>
</feature>
<feature type="transmembrane region" description="Helical" evidence="1">
    <location>
        <begin position="105"/>
        <end position="127"/>
    </location>
</feature>
<proteinExistence type="predicted"/>
<dbReference type="AlphaFoldDB" id="A0A172ZF83"/>
<feature type="transmembrane region" description="Helical" evidence="1">
    <location>
        <begin position="330"/>
        <end position="348"/>
    </location>
</feature>
<name>A0A172ZF83_9BACL</name>
<feature type="transmembrane region" description="Helical" evidence="1">
    <location>
        <begin position="21"/>
        <end position="40"/>
    </location>
</feature>
<evidence type="ECO:0000313" key="2">
    <source>
        <dbReference type="EMBL" id="ANF95820.1"/>
    </source>
</evidence>
<feature type="transmembrane region" description="Helical" evidence="1">
    <location>
        <begin position="147"/>
        <end position="166"/>
    </location>
</feature>
<dbReference type="PANTHER" id="PTHR39177:SF1">
    <property type="entry name" value="ABC TRANSPORTER PERMEASE YTRC-RELATED"/>
    <property type="match status" value="1"/>
</dbReference>
<accession>A0A172ZF83</accession>
<dbReference type="RefSeq" id="WP_060533114.1">
    <property type="nucleotide sequence ID" value="NZ_CP013023.1"/>
</dbReference>
<dbReference type="EMBL" id="CP013023">
    <property type="protein sequence ID" value="ANF95820.1"/>
    <property type="molecule type" value="Genomic_DNA"/>
</dbReference>
<evidence type="ECO:0000256" key="1">
    <source>
        <dbReference type="SAM" id="Phobius"/>
    </source>
</evidence>
<protein>
    <recommendedName>
        <fullName evidence="4">Multidrug ABC transporter permease</fullName>
    </recommendedName>
</protein>